<dbReference type="InterPro" id="IPR007527">
    <property type="entry name" value="Znf_SWIM"/>
</dbReference>
<feature type="compositionally biased region" description="Basic and acidic residues" evidence="2">
    <location>
        <begin position="1000"/>
        <end position="1011"/>
    </location>
</feature>
<feature type="compositionally biased region" description="Polar residues" evidence="2">
    <location>
        <begin position="758"/>
        <end position="772"/>
    </location>
</feature>
<proteinExistence type="predicted"/>
<feature type="compositionally biased region" description="Basic and acidic residues" evidence="2">
    <location>
        <begin position="930"/>
        <end position="942"/>
    </location>
</feature>
<sequence length="1011" mass="112096">MSRRRPQKSQKLSAGLQFRHVSVNEAAREKGALTSRRKASEIYIDKLWLTADQRRSIEELYTANEIPSWDYCAEVDEDQVAAAARLAGEGLEVDRMAKSLGNRWSVRWSRNSGQGFQETCRQLYQCDCGYDDKARQTAVRKNPVAFTGCLAHAEVFFQVKTGKILLLRGYFVHNQPCKDAFMTRIPPMPLHPAVFTEALKQLRSGAQLTDIQNTNRTMFKSGSYTGQPRDLRKSPYRWLLQRSDTRSLYRQFNRLRGVNMTTPAYINIHEWLDIKSPVYNKAFASAVFHYSAWAAENEHFEVCVATKDMKAAAWKYSHESQLLLDGTFGLCDSKVLLFILMGVDEKQRGVPLAFLMFSAPSGNQQTSSGYNTAILTKLLSQWKTSLGTRNGQAFAPHVAITDTDPKERGALLHVFPDIWLLICKFHLRQAWRNHRSRVIKGTTATHIDIRSHMQQLEVALLGSTEYSQATALIAGERDVLTAVASALDSGAPKQGAITGALAHLDYFASYWLAGNLWQSWSEHGRRTAATLLGCQVEGVIPTTNHLESFNGVLKNKHVHHWQRGGRRIRVDVLLHLFVFTVLPSIFEGRALEKKEDERVEAQLRCLPGGELLVKKRRARALKVPHPAQTQPVCPYAFLALDAARDNAAAHLVENKQISIPVFHEHSHTFAFDCFSSSATVFDILPISYTIAVGLDGSATCSCPDFRERGGACKHIRAALQQLASLRESGLKVPPISLPQTREEACARFQTRVPFAAAPSTSVWPPSSESGETISEPAEASSDAQAGSEHQTRVAQVVEDIIRESGDMFVGSAEEGFLGDELDTHEETPDIPDSDTDAGFSTAPESSPGSDTESESSSEDRRQAGAGVARAGLNQQVVARVLRDLEVDGPRLRQMGEYLAEAQLEPEDVRRTQVAKDNIDVLSKQLSRLLREAADDEPAREPDSTTAPGSLPLPLHHAAASHSHASTLPSHIPPPPPPPSQRRKRKASSELQPLLPPSPEKSQKRKESYGIH</sequence>
<evidence type="ECO:0000259" key="3">
    <source>
        <dbReference type="PROSITE" id="PS50966"/>
    </source>
</evidence>
<keyword evidence="1" id="KW-0479">Metal-binding</keyword>
<feature type="region of interest" description="Disordered" evidence="2">
    <location>
        <begin position="822"/>
        <end position="868"/>
    </location>
</feature>
<feature type="region of interest" description="Disordered" evidence="2">
    <location>
        <begin position="930"/>
        <end position="1011"/>
    </location>
</feature>
<evidence type="ECO:0000313" key="5">
    <source>
        <dbReference type="EMBL" id="OJT05559.1"/>
    </source>
</evidence>
<dbReference type="STRING" id="154538.A0A1M2VD76"/>
<evidence type="ECO:0000256" key="2">
    <source>
        <dbReference type="SAM" id="MobiDB-lite"/>
    </source>
</evidence>
<comment type="caution">
    <text evidence="5">The sequence shown here is derived from an EMBL/GenBank/DDBJ whole genome shotgun (WGS) entry which is preliminary data.</text>
</comment>
<keyword evidence="1" id="KW-0863">Zinc-finger</keyword>
<feature type="compositionally biased region" description="Low complexity" evidence="2">
    <location>
        <begin position="946"/>
        <end position="969"/>
    </location>
</feature>
<gene>
    <name evidence="5" type="ORF">TRAPUB_3608</name>
    <name evidence="4" type="ORF">TRAPUB_3623</name>
</gene>
<dbReference type="InterPro" id="IPR018289">
    <property type="entry name" value="MULE_transposase_dom"/>
</dbReference>
<dbReference type="EMBL" id="MNAD01001428">
    <property type="protein sequence ID" value="OJT05557.1"/>
    <property type="molecule type" value="Genomic_DNA"/>
</dbReference>
<dbReference type="AlphaFoldDB" id="A0A1M2VD76"/>
<name>A0A1M2VD76_TRAPU</name>
<reference evidence="5 6" key="1">
    <citation type="submission" date="2016-10" db="EMBL/GenBank/DDBJ databases">
        <title>Genome sequence of the basidiomycete white-rot fungus Trametes pubescens.</title>
        <authorList>
            <person name="Makela M.R."/>
            <person name="Granchi Z."/>
            <person name="Peng M."/>
            <person name="De Vries R.P."/>
            <person name="Grigoriev I."/>
            <person name="Riley R."/>
            <person name="Hilden K."/>
        </authorList>
    </citation>
    <scope>NUCLEOTIDE SEQUENCE [LARGE SCALE GENOMIC DNA]</scope>
    <source>
        <strain evidence="5 6">FBCC735</strain>
    </source>
</reference>
<dbReference type="Pfam" id="PF04434">
    <property type="entry name" value="SWIM"/>
    <property type="match status" value="1"/>
</dbReference>
<dbReference type="Proteomes" id="UP000184267">
    <property type="component" value="Unassembled WGS sequence"/>
</dbReference>
<accession>A0A1M2VD76</accession>
<evidence type="ECO:0000256" key="1">
    <source>
        <dbReference type="PROSITE-ProRule" id="PRU00325"/>
    </source>
</evidence>
<dbReference type="EMBL" id="MNAD01001427">
    <property type="protein sequence ID" value="OJT05559.1"/>
    <property type="molecule type" value="Genomic_DNA"/>
</dbReference>
<protein>
    <recommendedName>
        <fullName evidence="3">SWIM-type domain-containing protein</fullName>
    </recommendedName>
</protein>
<keyword evidence="1" id="KW-0862">Zinc</keyword>
<organism evidence="5 6">
    <name type="scientific">Trametes pubescens</name>
    <name type="common">White-rot fungus</name>
    <dbReference type="NCBI Taxonomy" id="154538"/>
    <lineage>
        <taxon>Eukaryota</taxon>
        <taxon>Fungi</taxon>
        <taxon>Dikarya</taxon>
        <taxon>Basidiomycota</taxon>
        <taxon>Agaricomycotina</taxon>
        <taxon>Agaricomycetes</taxon>
        <taxon>Polyporales</taxon>
        <taxon>Polyporaceae</taxon>
        <taxon>Trametes</taxon>
    </lineage>
</organism>
<dbReference type="Pfam" id="PF10551">
    <property type="entry name" value="MULE"/>
    <property type="match status" value="1"/>
</dbReference>
<feature type="domain" description="SWIM-type" evidence="3">
    <location>
        <begin position="688"/>
        <end position="723"/>
    </location>
</feature>
<dbReference type="PROSITE" id="PS50966">
    <property type="entry name" value="ZF_SWIM"/>
    <property type="match status" value="1"/>
</dbReference>
<dbReference type="GO" id="GO:0008270">
    <property type="term" value="F:zinc ion binding"/>
    <property type="evidence" value="ECO:0007669"/>
    <property type="project" value="UniProtKB-KW"/>
</dbReference>
<keyword evidence="6" id="KW-1185">Reference proteome</keyword>
<feature type="region of interest" description="Disordered" evidence="2">
    <location>
        <begin position="757"/>
        <end position="792"/>
    </location>
</feature>
<evidence type="ECO:0000313" key="4">
    <source>
        <dbReference type="EMBL" id="OJT05557.1"/>
    </source>
</evidence>
<dbReference type="OrthoDB" id="2422225at2759"/>
<feature type="compositionally biased region" description="Pro residues" evidence="2">
    <location>
        <begin position="970"/>
        <end position="979"/>
    </location>
</feature>
<evidence type="ECO:0000313" key="6">
    <source>
        <dbReference type="Proteomes" id="UP000184267"/>
    </source>
</evidence>
<feature type="compositionally biased region" description="Acidic residues" evidence="2">
    <location>
        <begin position="822"/>
        <end position="835"/>
    </location>
</feature>